<dbReference type="SUPFAM" id="SSF51658">
    <property type="entry name" value="Xylose isomerase-like"/>
    <property type="match status" value="1"/>
</dbReference>
<feature type="domain" description="Xylose isomerase-like TIM barrel" evidence="1">
    <location>
        <begin position="30"/>
        <end position="297"/>
    </location>
</feature>
<dbReference type="InterPro" id="IPR050312">
    <property type="entry name" value="IolE/XylAMocC-like"/>
</dbReference>
<dbReference type="EMBL" id="CP051169">
    <property type="protein sequence ID" value="QOK97036.1"/>
    <property type="molecule type" value="Genomic_DNA"/>
</dbReference>
<accession>A0AA92QBM0</accession>
<evidence type="ECO:0000259" key="1">
    <source>
        <dbReference type="Pfam" id="PF01261"/>
    </source>
</evidence>
<organism evidence="2 3">
    <name type="scientific">Ralstonia solanacearum</name>
    <name type="common">Pseudomonas solanacearum</name>
    <dbReference type="NCBI Taxonomy" id="305"/>
    <lineage>
        <taxon>Bacteria</taxon>
        <taxon>Pseudomonadati</taxon>
        <taxon>Pseudomonadota</taxon>
        <taxon>Betaproteobacteria</taxon>
        <taxon>Burkholderiales</taxon>
        <taxon>Burkholderiaceae</taxon>
        <taxon>Ralstonia</taxon>
        <taxon>Ralstonia solanacearum species complex</taxon>
    </lineage>
</organism>
<dbReference type="Pfam" id="PF01261">
    <property type="entry name" value="AP_endonuc_2"/>
    <property type="match status" value="1"/>
</dbReference>
<evidence type="ECO:0000313" key="2">
    <source>
        <dbReference type="EMBL" id="QOK97036.1"/>
    </source>
</evidence>
<dbReference type="PANTHER" id="PTHR12110:SF41">
    <property type="entry name" value="INOSOSE DEHYDRATASE"/>
    <property type="match status" value="1"/>
</dbReference>
<dbReference type="InterPro" id="IPR036237">
    <property type="entry name" value="Xyl_isomerase-like_sf"/>
</dbReference>
<dbReference type="Gene3D" id="3.20.20.150">
    <property type="entry name" value="Divalent-metal-dependent TIM barrel enzymes"/>
    <property type="match status" value="1"/>
</dbReference>
<sequence length="308" mass="34018">MTMKIGCAPCCWGVDDVRNPHLPPWRRVLSEASQAGYSGIELGPYGYLPLEADVVRAELDARGLSITAGTIFDDLVSPENLPSLLRQTREICALIRQLPPLPTQAGQRYPAPYLVVMDWGHPERDYAAGHPDRAPRLSDAQWAGMVEHIRQIAEVARDEFGVRAVIHPHAGGYLEFDDEIDRIVADIPAEAAGLCLDTGHLYYSGMDPASWLCRHAARLDYVHFKDIDLPTYRQVLGERIAFFDACARGVMCPIGQGVLDYPAIKRTLEALGYAGYITIEQERDPRNAGSSLRDVAASREFLATVGFA</sequence>
<name>A0AA92QBM0_RALSL</name>
<reference evidence="3" key="1">
    <citation type="submission" date="2020-04" db="EMBL/GenBank/DDBJ databases">
        <title>Ralstonia solanacearum UW576, UW763, UW773, and UW774.</title>
        <authorList>
            <person name="Steidl O."/>
            <person name="Truchon A."/>
            <person name="Allen C."/>
        </authorList>
    </citation>
    <scope>NUCLEOTIDE SEQUENCE [LARGE SCALE GENOMIC DNA]</scope>
    <source>
        <strain evidence="3">UW774</strain>
    </source>
</reference>
<evidence type="ECO:0000313" key="3">
    <source>
        <dbReference type="Proteomes" id="UP000593970"/>
    </source>
</evidence>
<proteinExistence type="predicted"/>
<gene>
    <name evidence="2" type="ORF">HF909_11710</name>
</gene>
<dbReference type="PANTHER" id="PTHR12110">
    <property type="entry name" value="HYDROXYPYRUVATE ISOMERASE"/>
    <property type="match status" value="1"/>
</dbReference>
<dbReference type="AlphaFoldDB" id="A0AA92QBM0"/>
<protein>
    <submittedName>
        <fullName evidence="2">TIM barrel protein</fullName>
    </submittedName>
</protein>
<dbReference type="Proteomes" id="UP000593970">
    <property type="component" value="Chromosome"/>
</dbReference>
<dbReference type="InterPro" id="IPR013022">
    <property type="entry name" value="Xyl_isomerase-like_TIM-brl"/>
</dbReference>